<evidence type="ECO:0000313" key="1">
    <source>
        <dbReference type="EMBL" id="QEL18322.1"/>
    </source>
</evidence>
<organism evidence="1 2">
    <name type="scientific">Limnoglobus roseus</name>
    <dbReference type="NCBI Taxonomy" id="2598579"/>
    <lineage>
        <taxon>Bacteria</taxon>
        <taxon>Pseudomonadati</taxon>
        <taxon>Planctomycetota</taxon>
        <taxon>Planctomycetia</taxon>
        <taxon>Gemmatales</taxon>
        <taxon>Gemmataceae</taxon>
        <taxon>Limnoglobus</taxon>
    </lineage>
</organism>
<dbReference type="KEGG" id="lrs:PX52LOC_05343"/>
<sequence>MRHCAFLVMAVLTGCSGNSTPIASPPIEKTVSIDTFLDEFNKRSESEKTALAKARRDISEMSKVDQPHELKLLARAQSADLTNLKATYKELSQVKGFGQNSPACRYFAMRVLEYTRKMPEFRELVRWGWENVLSKKDQKFDVIGDWINHLMGDVEHRAALPELVDSLKSGKKPSDDALNLYSAVFATERLPHGW</sequence>
<dbReference type="PROSITE" id="PS51257">
    <property type="entry name" value="PROKAR_LIPOPROTEIN"/>
    <property type="match status" value="1"/>
</dbReference>
<accession>A0A5C1AKT1</accession>
<dbReference type="Proteomes" id="UP000324974">
    <property type="component" value="Chromosome"/>
</dbReference>
<evidence type="ECO:0000313" key="2">
    <source>
        <dbReference type="Proteomes" id="UP000324974"/>
    </source>
</evidence>
<reference evidence="2" key="1">
    <citation type="submission" date="2019-08" db="EMBL/GenBank/DDBJ databases">
        <title>Limnoglobus roseus gen. nov., sp. nov., a novel freshwater planctomycete with a giant genome from the family Gemmataceae.</title>
        <authorList>
            <person name="Kulichevskaya I.S."/>
            <person name="Naumoff D.G."/>
            <person name="Miroshnikov K."/>
            <person name="Ivanova A."/>
            <person name="Philippov D.A."/>
            <person name="Hakobyan A."/>
            <person name="Rijpstra I.C."/>
            <person name="Sinninghe Damste J.S."/>
            <person name="Liesack W."/>
            <person name="Dedysh S.N."/>
        </authorList>
    </citation>
    <scope>NUCLEOTIDE SEQUENCE [LARGE SCALE GENOMIC DNA]</scope>
    <source>
        <strain evidence="2">PX52</strain>
    </source>
</reference>
<dbReference type="EMBL" id="CP042425">
    <property type="protein sequence ID" value="QEL18322.1"/>
    <property type="molecule type" value="Genomic_DNA"/>
</dbReference>
<keyword evidence="2" id="KW-1185">Reference proteome</keyword>
<protein>
    <submittedName>
        <fullName evidence="1">Uncharacterized protein</fullName>
    </submittedName>
</protein>
<gene>
    <name evidence="1" type="ORF">PX52LOC_05343</name>
</gene>
<dbReference type="AlphaFoldDB" id="A0A5C1AKT1"/>
<proteinExistence type="predicted"/>
<name>A0A5C1AKT1_9BACT</name>